<accession>A0A7S3BPL1</accession>
<evidence type="ECO:0000256" key="8">
    <source>
        <dbReference type="ARBA" id="ARBA00046272"/>
    </source>
</evidence>
<evidence type="ECO:0000256" key="5">
    <source>
        <dbReference type="ARBA" id="ARBA00023078"/>
    </source>
</evidence>
<protein>
    <recommendedName>
        <fullName evidence="9">PsbP C-terminal domain-containing protein</fullName>
    </recommendedName>
</protein>
<keyword evidence="3" id="KW-0934">Plastid</keyword>
<sequence>MAVSMQAAQVAARAVAPATRRARAQAQAPSGRRDALQLLAGAAALVAAPKEAEAAYGQSARVFASKITNDTGFQLYSGDDFSLLIPSPMNPSKEEPYPNVELRYEDNFDLVSVVEVVANPTTKSSMKDFGSVSDFLKTMQEDGFFGEQTWYGNTKSEGGFTANTVSVVNVISLDKTEKDGKEYYKYHLLTRTADGDEGGRHLLISATVGGGKVWLCKAVAGDKRFFKGEDKFVEGTWDSFTVSA</sequence>
<evidence type="ECO:0000259" key="9">
    <source>
        <dbReference type="Pfam" id="PF01789"/>
    </source>
</evidence>
<dbReference type="EMBL" id="HBHY01011205">
    <property type="protein sequence ID" value="CAE0139112.1"/>
    <property type="molecule type" value="Transcribed_RNA"/>
</dbReference>
<proteinExistence type="inferred from homology"/>
<dbReference type="InterPro" id="IPR016123">
    <property type="entry name" value="Mog1/PsbP_a/b/a-sand"/>
</dbReference>
<reference evidence="10" key="1">
    <citation type="submission" date="2021-01" db="EMBL/GenBank/DDBJ databases">
        <authorList>
            <person name="Corre E."/>
            <person name="Pelletier E."/>
            <person name="Niang G."/>
            <person name="Scheremetjew M."/>
            <person name="Finn R."/>
            <person name="Kale V."/>
            <person name="Holt S."/>
            <person name="Cochrane G."/>
            <person name="Meng A."/>
            <person name="Brown T."/>
            <person name="Cohen L."/>
        </authorList>
    </citation>
    <scope>NUCLEOTIDE SEQUENCE</scope>
    <source>
        <strain evidence="10">RCC927</strain>
    </source>
</reference>
<evidence type="ECO:0000256" key="7">
    <source>
        <dbReference type="ARBA" id="ARBA00035638"/>
    </source>
</evidence>
<dbReference type="GO" id="GO:0009534">
    <property type="term" value="C:chloroplast thylakoid"/>
    <property type="evidence" value="ECO:0007669"/>
    <property type="project" value="UniProtKB-SubCell"/>
</dbReference>
<gene>
    <name evidence="10" type="ORF">PSIN1315_LOCUS7232</name>
</gene>
<name>A0A7S3BPL1_9VIRI</name>
<dbReference type="Pfam" id="PF01789">
    <property type="entry name" value="PsbP"/>
    <property type="match status" value="1"/>
</dbReference>
<keyword evidence="6" id="KW-0604">Photosystem II</keyword>
<dbReference type="AlphaFoldDB" id="A0A7S3BPL1"/>
<keyword evidence="1" id="KW-0150">Chloroplast</keyword>
<dbReference type="GO" id="GO:0009654">
    <property type="term" value="C:photosystem II oxygen evolving complex"/>
    <property type="evidence" value="ECO:0007669"/>
    <property type="project" value="InterPro"/>
</dbReference>
<dbReference type="PANTHER" id="PTHR31407">
    <property type="match status" value="1"/>
</dbReference>
<feature type="domain" description="PsbP C-terminal" evidence="9">
    <location>
        <begin position="72"/>
        <end position="242"/>
    </location>
</feature>
<dbReference type="InterPro" id="IPR002683">
    <property type="entry name" value="PsbP_C"/>
</dbReference>
<dbReference type="SUPFAM" id="SSF55724">
    <property type="entry name" value="Mog1p/PsbP-like"/>
    <property type="match status" value="1"/>
</dbReference>
<dbReference type="PANTHER" id="PTHR31407:SF6">
    <property type="entry name" value="OXYGEN-EVOLVING ENHANCER PROTEIN 2-1, CHLOROPLASTIC"/>
    <property type="match status" value="1"/>
</dbReference>
<dbReference type="GO" id="GO:0015979">
    <property type="term" value="P:photosynthesis"/>
    <property type="evidence" value="ECO:0007669"/>
    <property type="project" value="UniProtKB-KW"/>
</dbReference>
<evidence type="ECO:0000256" key="4">
    <source>
        <dbReference type="ARBA" id="ARBA00022946"/>
    </source>
</evidence>
<keyword evidence="4" id="KW-0809">Transit peptide</keyword>
<dbReference type="GO" id="GO:0019898">
    <property type="term" value="C:extrinsic component of membrane"/>
    <property type="evidence" value="ECO:0007669"/>
    <property type="project" value="InterPro"/>
</dbReference>
<evidence type="ECO:0000256" key="6">
    <source>
        <dbReference type="ARBA" id="ARBA00023276"/>
    </source>
</evidence>
<dbReference type="Gene3D" id="3.40.1000.10">
    <property type="entry name" value="Mog1/PsbP, alpha/beta/alpha sandwich"/>
    <property type="match status" value="1"/>
</dbReference>
<evidence type="ECO:0000313" key="10">
    <source>
        <dbReference type="EMBL" id="CAE0139112.1"/>
    </source>
</evidence>
<keyword evidence="5" id="KW-0793">Thylakoid</keyword>
<comment type="similarity">
    <text evidence="7">Belongs to the PsbP family.</text>
</comment>
<evidence type="ECO:0000256" key="3">
    <source>
        <dbReference type="ARBA" id="ARBA00022640"/>
    </source>
</evidence>
<organism evidence="10">
    <name type="scientific">Prasinoderma singulare</name>
    <dbReference type="NCBI Taxonomy" id="676789"/>
    <lineage>
        <taxon>Eukaryota</taxon>
        <taxon>Viridiplantae</taxon>
        <taxon>Prasinodermophyta</taxon>
        <taxon>Prasinodermophyceae</taxon>
        <taxon>Prasinodermales</taxon>
        <taxon>Prasinodermaceae</taxon>
        <taxon>Prasinoderma</taxon>
    </lineage>
</organism>
<evidence type="ECO:0000256" key="1">
    <source>
        <dbReference type="ARBA" id="ARBA00022528"/>
    </source>
</evidence>
<dbReference type="GO" id="GO:0005509">
    <property type="term" value="F:calcium ion binding"/>
    <property type="evidence" value="ECO:0007669"/>
    <property type="project" value="InterPro"/>
</dbReference>
<evidence type="ECO:0000256" key="2">
    <source>
        <dbReference type="ARBA" id="ARBA00022531"/>
    </source>
</evidence>
<keyword evidence="2" id="KW-0602">Photosynthesis</keyword>
<comment type="subcellular location">
    <subcellularLocation>
        <location evidence="8">Plastid</location>
        <location evidence="8">Chloroplast thylakoid</location>
    </subcellularLocation>
</comment>